<dbReference type="PANTHER" id="PTHR10796:SF130">
    <property type="entry name" value="PATCHED DOMAIN-CONTAINING PROTEIN 3-LIKE PROTEIN"/>
    <property type="match status" value="1"/>
</dbReference>
<dbReference type="SUPFAM" id="SSF82866">
    <property type="entry name" value="Multidrug efflux transporter AcrB transmembrane domain"/>
    <property type="match status" value="2"/>
</dbReference>
<reference evidence="5 6" key="1">
    <citation type="submission" date="2022-05" db="EMBL/GenBank/DDBJ databases">
        <authorList>
            <consortium name="Genoscope - CEA"/>
            <person name="William W."/>
        </authorList>
    </citation>
    <scope>NUCLEOTIDE SEQUENCE [LARGE SCALE GENOMIC DNA]</scope>
</reference>
<feature type="transmembrane region" description="Helical" evidence="3">
    <location>
        <begin position="340"/>
        <end position="359"/>
    </location>
</feature>
<sequence>MAEPSQDVKTKKGGCQCLTKISNFITGSMEKGFYRLGKAVGGSPWITILISLLVVGVCLVGLVRFTQESRGEKLWTPGDSQAQKHKDWVDENFPTDRRVTRFLLVAGDVLTPAILKEAMMIHKKVLKIGNGTELAWEKICFRLGPTCMINGLLELWSFNETVINQLSKDDILRKINQQEIISPVTNKKFVLSQYIGGIERNGTKHIVKAEASITAYGIKYNPVLNTAEGRLEDKMTEDWETAFNDLLSSIDLSPVELLYYSQLQFQTDSGESIQGDVQLLSIGYMLIIAYVAIMLGKFTRLNVKAWLGLLGVVCIGLAIGVSFGLSSGFGAFYGPVHSTLPFLLLGIGVDDMFVIVQAWNNLPPDFVKNRGVPEAIGVALQHAGVSITITSLTDFLAFMIGASTILPALRSFCIFAGIGILADFALQATLFTAFLALDARRQGKKRDGCCCCIRLRDDYTESECGKRDLLQEIMDKYFGRVLLSLPGKIIVMIITAGLFGFNLYGTLMMEQFTDQIWFLPPDSMGYKYEMANREFFPVDGAQSSIYTAKFDYYANQGKLHQLHDVVVNDQYVVTTSLNSWYEEYIKWARRNKPGQEFDQSSTPWKIRNKSKFHEWLSEFVKGPGISYQKDIQFKNVSGQQHPEIKASRFNFRHIDMDSTQTEAKAMDDLREKMEKVFADDLAFPYSRFYLGWETNKVISEELFRNMALALMAVFLVTLVVLANIWTCLMVFSCVGFTLVSITGTMQFWGLTIDTVNTIILVLAVGLSVDYASHVAHTFMIISGTRYDRARATLRDIGPAVWNGGFSTFLAIVLLAFSNSYVFKTFFKVFFCVVFYGMFHGLCYLPVILSAIGPSPYESAKEHDHKNGRLSPVHPAGLPGDNASYELAVANGKKPVSNGTQNGGYPISPPDYDGIETRNLPTSPRSVSPQVNEGFRSSVGADLDKA</sequence>
<keyword evidence="3" id="KW-0472">Membrane</keyword>
<organism evidence="5 6">
    <name type="scientific">Porites evermanni</name>
    <dbReference type="NCBI Taxonomy" id="104178"/>
    <lineage>
        <taxon>Eukaryota</taxon>
        <taxon>Metazoa</taxon>
        <taxon>Cnidaria</taxon>
        <taxon>Anthozoa</taxon>
        <taxon>Hexacorallia</taxon>
        <taxon>Scleractinia</taxon>
        <taxon>Fungiina</taxon>
        <taxon>Poritidae</taxon>
        <taxon>Porites</taxon>
    </lineage>
</organism>
<keyword evidence="6" id="KW-1185">Reference proteome</keyword>
<dbReference type="PANTHER" id="PTHR10796">
    <property type="entry name" value="PATCHED-RELATED"/>
    <property type="match status" value="1"/>
</dbReference>
<dbReference type="PROSITE" id="PS50156">
    <property type="entry name" value="SSD"/>
    <property type="match status" value="1"/>
</dbReference>
<feature type="transmembrane region" description="Helical" evidence="3">
    <location>
        <begin position="477"/>
        <end position="501"/>
    </location>
</feature>
<feature type="transmembrane region" description="Helical" evidence="3">
    <location>
        <begin position="708"/>
        <end position="738"/>
    </location>
</feature>
<comment type="caution">
    <text evidence="5">The sequence shown here is derived from an EMBL/GenBank/DDBJ whole genome shotgun (WGS) entry which is preliminary data.</text>
</comment>
<feature type="transmembrane region" description="Helical" evidence="3">
    <location>
        <begin position="826"/>
        <end position="851"/>
    </location>
</feature>
<feature type="transmembrane region" description="Helical" evidence="3">
    <location>
        <begin position="799"/>
        <end position="820"/>
    </location>
</feature>
<keyword evidence="3" id="KW-1133">Transmembrane helix</keyword>
<feature type="transmembrane region" description="Helical" evidence="3">
    <location>
        <begin position="412"/>
        <end position="437"/>
    </location>
</feature>
<feature type="transmembrane region" description="Helical" evidence="3">
    <location>
        <begin position="45"/>
        <end position="65"/>
    </location>
</feature>
<dbReference type="InterPro" id="IPR000731">
    <property type="entry name" value="SSD"/>
</dbReference>
<dbReference type="Pfam" id="PF12349">
    <property type="entry name" value="Sterol-sensing"/>
    <property type="match status" value="1"/>
</dbReference>
<evidence type="ECO:0000259" key="4">
    <source>
        <dbReference type="PROSITE" id="PS50156"/>
    </source>
</evidence>
<protein>
    <recommendedName>
        <fullName evidence="4">SSD domain-containing protein</fullName>
    </recommendedName>
</protein>
<feature type="transmembrane region" description="Helical" evidence="3">
    <location>
        <begin position="279"/>
        <end position="299"/>
    </location>
</feature>
<keyword evidence="3" id="KW-0812">Transmembrane</keyword>
<dbReference type="InterPro" id="IPR051697">
    <property type="entry name" value="Patched_domain-protein"/>
</dbReference>
<proteinExistence type="inferred from homology"/>
<dbReference type="Proteomes" id="UP001159427">
    <property type="component" value="Unassembled WGS sequence"/>
</dbReference>
<evidence type="ECO:0000313" key="5">
    <source>
        <dbReference type="EMBL" id="CAH3155731.1"/>
    </source>
</evidence>
<name>A0ABN8Q6P6_9CNID</name>
<evidence type="ECO:0000313" key="6">
    <source>
        <dbReference type="Proteomes" id="UP001159427"/>
    </source>
</evidence>
<dbReference type="EMBL" id="CALNXI010001105">
    <property type="protein sequence ID" value="CAH3155731.1"/>
    <property type="molecule type" value="Genomic_DNA"/>
</dbReference>
<dbReference type="Gene3D" id="1.20.1640.10">
    <property type="entry name" value="Multidrug efflux transporter AcrB transmembrane domain"/>
    <property type="match status" value="2"/>
</dbReference>
<dbReference type="InterPro" id="IPR053958">
    <property type="entry name" value="HMGCR/SNAP/NPC1-like_SSD"/>
</dbReference>
<comment type="similarity">
    <text evidence="1">Belongs to the patched family.</text>
</comment>
<accession>A0ABN8Q6P6</accession>
<feature type="transmembrane region" description="Helical" evidence="3">
    <location>
        <begin position="305"/>
        <end position="333"/>
    </location>
</feature>
<feature type="transmembrane region" description="Helical" evidence="3">
    <location>
        <begin position="379"/>
        <end position="400"/>
    </location>
</feature>
<feature type="region of interest" description="Disordered" evidence="2">
    <location>
        <begin position="894"/>
        <end position="945"/>
    </location>
</feature>
<feature type="compositionally biased region" description="Polar residues" evidence="2">
    <location>
        <begin position="918"/>
        <end position="930"/>
    </location>
</feature>
<evidence type="ECO:0000256" key="1">
    <source>
        <dbReference type="ARBA" id="ARBA00005585"/>
    </source>
</evidence>
<feature type="transmembrane region" description="Helical" evidence="3">
    <location>
        <begin position="758"/>
        <end position="778"/>
    </location>
</feature>
<evidence type="ECO:0000256" key="2">
    <source>
        <dbReference type="SAM" id="MobiDB-lite"/>
    </source>
</evidence>
<evidence type="ECO:0000256" key="3">
    <source>
        <dbReference type="SAM" id="Phobius"/>
    </source>
</evidence>
<gene>
    <name evidence="5" type="ORF">PEVE_00001929</name>
</gene>
<feature type="domain" description="SSD" evidence="4">
    <location>
        <begin position="276"/>
        <end position="437"/>
    </location>
</feature>